<evidence type="ECO:0000259" key="1">
    <source>
        <dbReference type="Pfam" id="PF08711"/>
    </source>
</evidence>
<dbReference type="Gene3D" id="1.20.930.10">
    <property type="entry name" value="Conserved domain common to transcription factors TFIIS, elongin A, CRSP70"/>
    <property type="match status" value="1"/>
</dbReference>
<dbReference type="Pfam" id="PF08711">
    <property type="entry name" value="Med26"/>
    <property type="match status" value="1"/>
</dbReference>
<dbReference type="EMBL" id="JAGKQM010000013">
    <property type="protein sequence ID" value="KAH0891166.1"/>
    <property type="molecule type" value="Genomic_DNA"/>
</dbReference>
<reference evidence="2 3" key="1">
    <citation type="submission" date="2021-05" db="EMBL/GenBank/DDBJ databases">
        <title>Genome Assembly of Synthetic Allotetraploid Brassica napus Reveals Homoeologous Exchanges between Subgenomes.</title>
        <authorList>
            <person name="Davis J.T."/>
        </authorList>
    </citation>
    <scope>NUCLEOTIDE SEQUENCE [LARGE SCALE GENOMIC DNA]</scope>
    <source>
        <strain evidence="3">cv. Da-Ae</strain>
        <tissue evidence="2">Seedling</tissue>
    </source>
</reference>
<dbReference type="InterPro" id="IPR035441">
    <property type="entry name" value="TFIIS/LEDGF_dom_sf"/>
</dbReference>
<dbReference type="SUPFAM" id="SSF47676">
    <property type="entry name" value="Conserved domain common to transcription factors TFIIS, elongin A, CRSP70"/>
    <property type="match status" value="1"/>
</dbReference>
<organism evidence="2 3">
    <name type="scientific">Brassica napus</name>
    <name type="common">Rape</name>
    <dbReference type="NCBI Taxonomy" id="3708"/>
    <lineage>
        <taxon>Eukaryota</taxon>
        <taxon>Viridiplantae</taxon>
        <taxon>Streptophyta</taxon>
        <taxon>Embryophyta</taxon>
        <taxon>Tracheophyta</taxon>
        <taxon>Spermatophyta</taxon>
        <taxon>Magnoliopsida</taxon>
        <taxon>eudicotyledons</taxon>
        <taxon>Gunneridae</taxon>
        <taxon>Pentapetalae</taxon>
        <taxon>rosids</taxon>
        <taxon>malvids</taxon>
        <taxon>Brassicales</taxon>
        <taxon>Brassicaceae</taxon>
        <taxon>Brassiceae</taxon>
        <taxon>Brassica</taxon>
    </lineage>
</organism>
<feature type="domain" description="TFIIS N-terminal" evidence="1">
    <location>
        <begin position="83"/>
        <end position="117"/>
    </location>
</feature>
<dbReference type="PANTHER" id="PTHR46554">
    <property type="entry name" value="MEDIATOR OF RNA POLYMERASE II TRANSCRIPTION SUBUNIT 26A-RELATED"/>
    <property type="match status" value="1"/>
</dbReference>
<name>A0ABQ8AF67_BRANA</name>
<evidence type="ECO:0000313" key="3">
    <source>
        <dbReference type="Proteomes" id="UP000824890"/>
    </source>
</evidence>
<proteinExistence type="predicted"/>
<dbReference type="PANTHER" id="PTHR46554:SF2">
    <property type="entry name" value="TFIIS N-TERMINAL DOMAIN-CONTAINING PROTEIN"/>
    <property type="match status" value="1"/>
</dbReference>
<protein>
    <recommendedName>
        <fullName evidence="1">TFIIS N-terminal domain-containing protein</fullName>
    </recommendedName>
</protein>
<comment type="caution">
    <text evidence="2">The sequence shown here is derived from an EMBL/GenBank/DDBJ whole genome shotgun (WGS) entry which is preliminary data.</text>
</comment>
<dbReference type="InterPro" id="IPR017923">
    <property type="entry name" value="TFIIS_N"/>
</dbReference>
<evidence type="ECO:0000313" key="2">
    <source>
        <dbReference type="EMBL" id="KAH0891166.1"/>
    </source>
</evidence>
<keyword evidence="3" id="KW-1185">Reference proteome</keyword>
<sequence length="124" mass="14079">MTIMKPTASLDTWRDHFRRGDSDIFEFKSRRDAITEPLFSCQVSRCIRCDQPELSKAGDKEANNNLLHVESYPTQPSVLFESMTKLASMSISLDFTKGSEIGKAVNRLRKHGSDKIANSQRLIE</sequence>
<accession>A0ABQ8AF67</accession>
<dbReference type="Proteomes" id="UP000824890">
    <property type="component" value="Unassembled WGS sequence"/>
</dbReference>
<gene>
    <name evidence="2" type="ORF">HID58_053595</name>
</gene>